<proteinExistence type="predicted"/>
<evidence type="ECO:0000313" key="2">
    <source>
        <dbReference type="EMBL" id="TBU33461.1"/>
    </source>
</evidence>
<dbReference type="SUPFAM" id="SSF51735">
    <property type="entry name" value="NAD(P)-binding Rossmann-fold domains"/>
    <property type="match status" value="1"/>
</dbReference>
<protein>
    <submittedName>
        <fullName evidence="2">NAD(P)-binding protein</fullName>
    </submittedName>
</protein>
<dbReference type="Gene3D" id="3.40.50.720">
    <property type="entry name" value="NAD(P)-binding Rossmann-like Domain"/>
    <property type="match status" value="1"/>
</dbReference>
<organism evidence="2">
    <name type="scientific">Dichomitus squalens</name>
    <dbReference type="NCBI Taxonomy" id="114155"/>
    <lineage>
        <taxon>Eukaryota</taxon>
        <taxon>Fungi</taxon>
        <taxon>Dikarya</taxon>
        <taxon>Basidiomycota</taxon>
        <taxon>Agaricomycotina</taxon>
        <taxon>Agaricomycetes</taxon>
        <taxon>Polyporales</taxon>
        <taxon>Polyporaceae</taxon>
        <taxon>Dichomitus</taxon>
    </lineage>
</organism>
<dbReference type="GO" id="GO:0005737">
    <property type="term" value="C:cytoplasm"/>
    <property type="evidence" value="ECO:0007669"/>
    <property type="project" value="TreeGrafter"/>
</dbReference>
<dbReference type="OrthoDB" id="10262413at2759"/>
<feature type="domain" description="NAD(P)-binding" evidence="1">
    <location>
        <begin position="12"/>
        <end position="100"/>
    </location>
</feature>
<dbReference type="Pfam" id="PF13460">
    <property type="entry name" value="NAD_binding_10"/>
    <property type="match status" value="1"/>
</dbReference>
<dbReference type="PANTHER" id="PTHR48079">
    <property type="entry name" value="PROTEIN YEEZ"/>
    <property type="match status" value="1"/>
</dbReference>
<reference evidence="2" key="1">
    <citation type="submission" date="2019-01" db="EMBL/GenBank/DDBJ databases">
        <title>Draft genome sequences of three monokaryotic isolates of the white-rot basidiomycete fungus Dichomitus squalens.</title>
        <authorList>
            <consortium name="DOE Joint Genome Institute"/>
            <person name="Lopez S.C."/>
            <person name="Andreopoulos B."/>
            <person name="Pangilinan J."/>
            <person name="Lipzen A."/>
            <person name="Riley R."/>
            <person name="Ahrendt S."/>
            <person name="Ng V."/>
            <person name="Barry K."/>
            <person name="Daum C."/>
            <person name="Grigoriev I.V."/>
            <person name="Hilden K.S."/>
            <person name="Makela M.R."/>
            <person name="de Vries R.P."/>
        </authorList>
    </citation>
    <scope>NUCLEOTIDE SEQUENCE [LARGE SCALE GENOMIC DNA]</scope>
    <source>
        <strain evidence="2">OM18370.1</strain>
    </source>
</reference>
<dbReference type="InterPro" id="IPR051783">
    <property type="entry name" value="NAD(P)-dependent_oxidoreduct"/>
</dbReference>
<dbReference type="EMBL" id="ML143391">
    <property type="protein sequence ID" value="TBU33461.1"/>
    <property type="molecule type" value="Genomic_DNA"/>
</dbReference>
<dbReference type="InterPro" id="IPR036291">
    <property type="entry name" value="NAD(P)-bd_dom_sf"/>
</dbReference>
<gene>
    <name evidence="2" type="ORF">BD311DRAFT_785014</name>
</gene>
<accession>A0A4Q9N392</accession>
<dbReference type="Proteomes" id="UP000292957">
    <property type="component" value="Unassembled WGS sequence"/>
</dbReference>
<dbReference type="AlphaFoldDB" id="A0A4Q9N392"/>
<sequence>MSTSKTPIFLTGATGYIGGAVLARLLSHPSANTFEITTIVRSAEKAEILKEKFGVNAIVGTHAEHDKIESLAENSHVVFHLADAGDEALLQAILNGLKKRHSKVGDLPILIHTSGTGVLIDDARGEYATDTIHSDLNIEQLKSISPTSFHRDVDLAVVDADEKGFARTHIVLPSTIYGIAAHPLAKAGVSNPHSLQIPAITRASLDRKRAGVVGRGLAWWPNVHIDDIAELYIVLFDSSISNPDKTGHGWEGWYYGENGEHHWIDISRAVGKALVELGITDNAEPTSFAVEELPKYFGSEGFGWSFGSNCRCRADRGRALGWKPKYTTQDLVASIKPEVEAFAKKQ</sequence>
<dbReference type="GO" id="GO:0004029">
    <property type="term" value="F:aldehyde dehydrogenase (NAD+) activity"/>
    <property type="evidence" value="ECO:0007669"/>
    <property type="project" value="TreeGrafter"/>
</dbReference>
<dbReference type="InterPro" id="IPR016040">
    <property type="entry name" value="NAD(P)-bd_dom"/>
</dbReference>
<name>A0A4Q9N392_9APHY</name>
<dbReference type="PANTHER" id="PTHR48079:SF6">
    <property type="entry name" value="NAD(P)-BINDING DOMAIN-CONTAINING PROTEIN-RELATED"/>
    <property type="match status" value="1"/>
</dbReference>
<evidence type="ECO:0000259" key="1">
    <source>
        <dbReference type="Pfam" id="PF13460"/>
    </source>
</evidence>